<feature type="region of interest" description="Disordered" evidence="1">
    <location>
        <begin position="163"/>
        <end position="182"/>
    </location>
</feature>
<dbReference type="AlphaFoldDB" id="A0A8J3ZHM1"/>
<dbReference type="InterPro" id="IPR047789">
    <property type="entry name" value="CU044_5270-like"/>
</dbReference>
<dbReference type="Proteomes" id="UP000612585">
    <property type="component" value="Unassembled WGS sequence"/>
</dbReference>
<evidence type="ECO:0000256" key="2">
    <source>
        <dbReference type="SAM" id="Phobius"/>
    </source>
</evidence>
<feature type="transmembrane region" description="Helical" evidence="2">
    <location>
        <begin position="42"/>
        <end position="64"/>
    </location>
</feature>
<dbReference type="EMBL" id="BOPG01000085">
    <property type="protein sequence ID" value="GIJ62973.1"/>
    <property type="molecule type" value="Genomic_DNA"/>
</dbReference>
<proteinExistence type="predicted"/>
<dbReference type="RefSeq" id="WP_204008940.1">
    <property type="nucleotide sequence ID" value="NZ_BOPG01000085.1"/>
</dbReference>
<sequence>MSEAQLQDMFRQADDVEPPLPPHFVAGSLEAGRRRLRHRRTVRATTGGVAALAALAIAATAVVGGTGGTSGVDRGAVSGTPADVPGQHQEVPDVPQNAIALLERVSLVAGQRTEQVRRDQFIYEKRQFSTTVPTEVNPKGEIVGVSESWDSVDGSKPGWTVMPDKRGQQFSGPTPAEADPSLEGNTTYTYLTTLPTDPSALLATVRAAVAARPGPKPGDRVDADQEAFEVIGGVLNNTMLPPRLGAALYQAVAMIPGVTMITEVTDLAGRPGIAVQRVSAQNGDTSTWIFDRKTYEFLGANLTRLTRYSDGDRFAKTSFAILTRAVVDEVRQTP</sequence>
<keyword evidence="2" id="KW-1133">Transmembrane helix</keyword>
<dbReference type="NCBIfam" id="NF038083">
    <property type="entry name" value="CU044_5270_fam"/>
    <property type="match status" value="1"/>
</dbReference>
<evidence type="ECO:0000313" key="4">
    <source>
        <dbReference type="Proteomes" id="UP000612585"/>
    </source>
</evidence>
<comment type="caution">
    <text evidence="3">The sequence shown here is derived from an EMBL/GenBank/DDBJ whole genome shotgun (WGS) entry which is preliminary data.</text>
</comment>
<reference evidence="3" key="1">
    <citation type="submission" date="2021-01" db="EMBL/GenBank/DDBJ databases">
        <title>Whole genome shotgun sequence of Virgisporangium aurantiacum NBRC 16421.</title>
        <authorList>
            <person name="Komaki H."/>
            <person name="Tamura T."/>
        </authorList>
    </citation>
    <scope>NUCLEOTIDE SEQUENCE</scope>
    <source>
        <strain evidence="3">NBRC 16421</strain>
    </source>
</reference>
<keyword evidence="2" id="KW-0812">Transmembrane</keyword>
<organism evidence="3 4">
    <name type="scientific">Virgisporangium aurantiacum</name>
    <dbReference type="NCBI Taxonomy" id="175570"/>
    <lineage>
        <taxon>Bacteria</taxon>
        <taxon>Bacillati</taxon>
        <taxon>Actinomycetota</taxon>
        <taxon>Actinomycetes</taxon>
        <taxon>Micromonosporales</taxon>
        <taxon>Micromonosporaceae</taxon>
        <taxon>Virgisporangium</taxon>
    </lineage>
</organism>
<evidence type="ECO:0000313" key="3">
    <source>
        <dbReference type="EMBL" id="GIJ62973.1"/>
    </source>
</evidence>
<keyword evidence="2" id="KW-0472">Membrane</keyword>
<accession>A0A8J3ZHM1</accession>
<evidence type="ECO:0000256" key="1">
    <source>
        <dbReference type="SAM" id="MobiDB-lite"/>
    </source>
</evidence>
<evidence type="ECO:0008006" key="5">
    <source>
        <dbReference type="Google" id="ProtNLM"/>
    </source>
</evidence>
<gene>
    <name evidence="3" type="ORF">Vau01_104890</name>
</gene>
<protein>
    <recommendedName>
        <fullName evidence="5">CU044_5270 family protein</fullName>
    </recommendedName>
</protein>
<name>A0A8J3ZHM1_9ACTN</name>
<feature type="region of interest" description="Disordered" evidence="1">
    <location>
        <begin position="1"/>
        <end position="21"/>
    </location>
</feature>
<keyword evidence="4" id="KW-1185">Reference proteome</keyword>